<dbReference type="PRINTS" id="PR00723">
    <property type="entry name" value="SUBTILISIN"/>
</dbReference>
<dbReference type="PANTHER" id="PTHR43806:SF11">
    <property type="entry name" value="CEREVISIN-RELATED"/>
    <property type="match status" value="1"/>
</dbReference>
<keyword evidence="2 5" id="KW-0645">Protease</keyword>
<dbReference type="Proteomes" id="UP000317716">
    <property type="component" value="Unassembled WGS sequence"/>
</dbReference>
<dbReference type="GO" id="GO:0004252">
    <property type="term" value="F:serine-type endopeptidase activity"/>
    <property type="evidence" value="ECO:0007669"/>
    <property type="project" value="UniProtKB-UniRule"/>
</dbReference>
<protein>
    <recommendedName>
        <fullName evidence="6">Peptidase S8/S53 domain-containing protein</fullName>
    </recommendedName>
</protein>
<evidence type="ECO:0000313" key="8">
    <source>
        <dbReference type="Proteomes" id="UP000317716"/>
    </source>
</evidence>
<reference evidence="7 8" key="1">
    <citation type="journal article" date="2019" name="Nat. Microbiol.">
        <title>Mediterranean grassland soil C-N compound turnover is dependent on rainfall and depth, and is mediated by genomically divergent microorganisms.</title>
        <authorList>
            <person name="Diamond S."/>
            <person name="Andeer P.F."/>
            <person name="Li Z."/>
            <person name="Crits-Christoph A."/>
            <person name="Burstein D."/>
            <person name="Anantharaman K."/>
            <person name="Lane K.R."/>
            <person name="Thomas B.C."/>
            <person name="Pan C."/>
            <person name="Northen T.R."/>
            <person name="Banfield J.F."/>
        </authorList>
    </citation>
    <scope>NUCLEOTIDE SEQUENCE [LARGE SCALE GENOMIC DNA]</scope>
    <source>
        <strain evidence="7">WS_2</strain>
    </source>
</reference>
<feature type="active site" description="Charge relay system" evidence="5">
    <location>
        <position position="94"/>
    </location>
</feature>
<dbReference type="PROSITE" id="PS00138">
    <property type="entry name" value="SUBTILASE_SER"/>
    <property type="match status" value="1"/>
</dbReference>
<dbReference type="AlphaFoldDB" id="A0A538S8W5"/>
<feature type="domain" description="Peptidase S8/S53" evidence="6">
    <location>
        <begin position="47"/>
        <end position="324"/>
    </location>
</feature>
<evidence type="ECO:0000256" key="1">
    <source>
        <dbReference type="ARBA" id="ARBA00011073"/>
    </source>
</evidence>
<comment type="caution">
    <text evidence="7">The sequence shown here is derived from an EMBL/GenBank/DDBJ whole genome shotgun (WGS) entry which is preliminary data.</text>
</comment>
<dbReference type="InterPro" id="IPR023828">
    <property type="entry name" value="Peptidase_S8_Ser-AS"/>
</dbReference>
<dbReference type="InterPro" id="IPR036852">
    <property type="entry name" value="Peptidase_S8/S53_dom_sf"/>
</dbReference>
<dbReference type="SUPFAM" id="SSF52743">
    <property type="entry name" value="Subtilisin-like"/>
    <property type="match status" value="1"/>
</dbReference>
<keyword evidence="3 5" id="KW-0378">Hydrolase</keyword>
<keyword evidence="4 5" id="KW-0720">Serine protease</keyword>
<evidence type="ECO:0000313" key="7">
    <source>
        <dbReference type="EMBL" id="TMQ47776.1"/>
    </source>
</evidence>
<evidence type="ECO:0000256" key="4">
    <source>
        <dbReference type="ARBA" id="ARBA00022825"/>
    </source>
</evidence>
<dbReference type="InterPro" id="IPR015500">
    <property type="entry name" value="Peptidase_S8_subtilisin-rel"/>
</dbReference>
<dbReference type="Gene3D" id="3.40.50.200">
    <property type="entry name" value="Peptidase S8/S53 domain"/>
    <property type="match status" value="1"/>
</dbReference>
<evidence type="ECO:0000259" key="6">
    <source>
        <dbReference type="Pfam" id="PF00082"/>
    </source>
</evidence>
<evidence type="ECO:0000256" key="3">
    <source>
        <dbReference type="ARBA" id="ARBA00022801"/>
    </source>
</evidence>
<dbReference type="PANTHER" id="PTHR43806">
    <property type="entry name" value="PEPTIDASE S8"/>
    <property type="match status" value="1"/>
</dbReference>
<gene>
    <name evidence="7" type="ORF">E6K72_13675</name>
</gene>
<dbReference type="PROSITE" id="PS51892">
    <property type="entry name" value="SUBTILASE"/>
    <property type="match status" value="1"/>
</dbReference>
<evidence type="ECO:0000256" key="5">
    <source>
        <dbReference type="PROSITE-ProRule" id="PRU01240"/>
    </source>
</evidence>
<accession>A0A538S8W5</accession>
<name>A0A538S8W5_UNCEI</name>
<evidence type="ECO:0000256" key="2">
    <source>
        <dbReference type="ARBA" id="ARBA00022670"/>
    </source>
</evidence>
<comment type="similarity">
    <text evidence="1 5">Belongs to the peptidase S8 family.</text>
</comment>
<feature type="active site" description="Charge relay system" evidence="5">
    <location>
        <position position="53"/>
    </location>
</feature>
<feature type="non-terminal residue" evidence="7">
    <location>
        <position position="566"/>
    </location>
</feature>
<organism evidence="7 8">
    <name type="scientific">Eiseniibacteriota bacterium</name>
    <dbReference type="NCBI Taxonomy" id="2212470"/>
    <lineage>
        <taxon>Bacteria</taxon>
        <taxon>Candidatus Eiseniibacteriota</taxon>
    </lineage>
</organism>
<dbReference type="InterPro" id="IPR050131">
    <property type="entry name" value="Peptidase_S8_subtilisin-like"/>
</dbReference>
<feature type="active site" description="Charge relay system" evidence="5">
    <location>
        <position position="276"/>
    </location>
</feature>
<dbReference type="EMBL" id="VBOS01000512">
    <property type="protein sequence ID" value="TMQ47776.1"/>
    <property type="molecule type" value="Genomic_DNA"/>
</dbReference>
<dbReference type="InterPro" id="IPR000209">
    <property type="entry name" value="Peptidase_S8/S53_dom"/>
</dbReference>
<dbReference type="Pfam" id="PF00082">
    <property type="entry name" value="Peptidase_S8"/>
    <property type="match status" value="1"/>
</dbReference>
<feature type="non-terminal residue" evidence="7">
    <location>
        <position position="1"/>
    </location>
</feature>
<sequence>FPNDPIFRDTRQWWLHNAGPGSAYNGKLGADIHALDAWQITTGSNDLRLAIADTGVDPNHPEYQCVMPDGSMRIEKGLNVTLDPSTSFADSFGHGVMVAGVFAARTNDGWHIAESLGVAGICGGNGRDNYGCHLIPIKITRGRSGDATSFDIARAMVYSVECGARAMNLSFAGDGPSRVERLAMYYAITRGCVVSTAAGNQGFTPTKPQYPSAYAAEGLCIQTGATDFYDQRTTFSSYGPGLDLMAPGWFIWSTYLTYPHPISGAHQGYNRDSGTSYAAPMVTGTIGLLAAARPELKDTDFQHIIRESADDIGDPGVDQKTGWGRLNAGRALAAVSPDVGIWHDEVLGTVTGPVRTDTLMLTESGPGTFDRFREWHDATAYEVLATVAIPDSFVGPVRIWPRVGGTMTVRGDFRIPYFTPWSEIVAQDAHSFTLRGYIYRQSDATCRPCGDDAWLPLPPDQARFGFTVIGLVSRAPRSPAARAAAPLLRVTPNPMSARTRIVATAAGRVEIADAACRRVRAETLAEGAGFDWDGRDARGRALPPGLYLVRYEGVAGRSVVKLMKLE</sequence>
<proteinExistence type="inferred from homology"/>
<dbReference type="GO" id="GO:0006508">
    <property type="term" value="P:proteolysis"/>
    <property type="evidence" value="ECO:0007669"/>
    <property type="project" value="UniProtKB-KW"/>
</dbReference>